<sequence>MKKTNKFDHRDVLKSLVQVRGDLSLMEQEFAIEAQIQRETADWVPMWVDLENSVRSERVGATAYRAITDEGDLLWYVRRDGKKKGYHSPASTATEAFADAESCWSTRRAIKQNWRRLEVLQNELLSGRKSLDVTVEDARKGGLCVMGIEGFMKRFGISRRKHISGRFAALLMKFEPQVGFAIYNAASTKEFLPKVFEESVAA</sequence>
<reference evidence="1 2" key="1">
    <citation type="submission" date="2016-11" db="EMBL/GenBank/DDBJ databases">
        <authorList>
            <person name="Jaros S."/>
            <person name="Januszkiewicz K."/>
            <person name="Wedrychowicz H."/>
        </authorList>
    </citation>
    <scope>NUCLEOTIDE SEQUENCE [LARGE SCALE GENOMIC DNA]</scope>
    <source>
        <strain evidence="1 2">DSM 28715</strain>
    </source>
</reference>
<dbReference type="EMBL" id="FQXB01000005">
    <property type="protein sequence ID" value="SHH32663.1"/>
    <property type="molecule type" value="Genomic_DNA"/>
</dbReference>
<dbReference type="AlphaFoldDB" id="A0A1M5S3Y6"/>
<dbReference type="STRING" id="1508389.SAMN05444003_2821"/>
<proteinExistence type="predicted"/>
<dbReference type="RefSeq" id="WP_072902122.1">
    <property type="nucleotide sequence ID" value="NZ_FQXB01000005.1"/>
</dbReference>
<accession>A0A1M5S3Y6</accession>
<name>A0A1M5S3Y6_9RHOB</name>
<dbReference type="OrthoDB" id="7875042at2"/>
<dbReference type="Proteomes" id="UP000184074">
    <property type="component" value="Unassembled WGS sequence"/>
</dbReference>
<protein>
    <submittedName>
        <fullName evidence="1">Uncharacterized protein</fullName>
    </submittedName>
</protein>
<evidence type="ECO:0000313" key="2">
    <source>
        <dbReference type="Proteomes" id="UP000184074"/>
    </source>
</evidence>
<keyword evidence="2" id="KW-1185">Reference proteome</keyword>
<gene>
    <name evidence="1" type="ORF">SAMN05444003_2821</name>
</gene>
<evidence type="ECO:0000313" key="1">
    <source>
        <dbReference type="EMBL" id="SHH32663.1"/>
    </source>
</evidence>
<organism evidence="1 2">
    <name type="scientific">Cognatiyoonia sediminum</name>
    <dbReference type="NCBI Taxonomy" id="1508389"/>
    <lineage>
        <taxon>Bacteria</taxon>
        <taxon>Pseudomonadati</taxon>
        <taxon>Pseudomonadota</taxon>
        <taxon>Alphaproteobacteria</taxon>
        <taxon>Rhodobacterales</taxon>
        <taxon>Paracoccaceae</taxon>
        <taxon>Cognatiyoonia</taxon>
    </lineage>
</organism>